<evidence type="ECO:0000313" key="3">
    <source>
        <dbReference type="WBParaSite" id="Smp_245040.2"/>
    </source>
</evidence>
<feature type="compositionally biased region" description="Low complexity" evidence="1">
    <location>
        <begin position="372"/>
        <end position="383"/>
    </location>
</feature>
<evidence type="ECO:0000313" key="2">
    <source>
        <dbReference type="Proteomes" id="UP000008854"/>
    </source>
</evidence>
<dbReference type="ExpressionAtlas" id="A0A5K4F1Y5">
    <property type="expression patterns" value="differential"/>
</dbReference>
<proteinExistence type="predicted"/>
<dbReference type="WBParaSite" id="Smp_245040.2">
    <property type="protein sequence ID" value="Smp_245040.2"/>
    <property type="gene ID" value="Smp_245040"/>
</dbReference>
<name>A0A5K4F1Y5_SCHMA</name>
<feature type="region of interest" description="Disordered" evidence="1">
    <location>
        <begin position="1"/>
        <end position="21"/>
    </location>
</feature>
<feature type="compositionally biased region" description="Polar residues" evidence="1">
    <location>
        <begin position="181"/>
        <end position="195"/>
    </location>
</feature>
<reference evidence="2" key="1">
    <citation type="journal article" date="2012" name="PLoS Negl. Trop. Dis.">
        <title>A systematically improved high quality genome and transcriptome of the human blood fluke Schistosoma mansoni.</title>
        <authorList>
            <person name="Protasio A.V."/>
            <person name="Tsai I.J."/>
            <person name="Babbage A."/>
            <person name="Nichol S."/>
            <person name="Hunt M."/>
            <person name="Aslett M.A."/>
            <person name="De Silva N."/>
            <person name="Velarde G.S."/>
            <person name="Anderson T.J."/>
            <person name="Clark R.C."/>
            <person name="Davidson C."/>
            <person name="Dillon G.P."/>
            <person name="Holroyd N.E."/>
            <person name="LoVerde P.T."/>
            <person name="Lloyd C."/>
            <person name="McQuillan J."/>
            <person name="Oliveira G."/>
            <person name="Otto T.D."/>
            <person name="Parker-Manuel S.J."/>
            <person name="Quail M.A."/>
            <person name="Wilson R.A."/>
            <person name="Zerlotini A."/>
            <person name="Dunne D.W."/>
            <person name="Berriman M."/>
        </authorList>
    </citation>
    <scope>NUCLEOTIDE SEQUENCE [LARGE SCALE GENOMIC DNA]</scope>
    <source>
        <strain evidence="2">Puerto Rican</strain>
    </source>
</reference>
<keyword evidence="2" id="KW-1185">Reference proteome</keyword>
<dbReference type="AlphaFoldDB" id="A0A5K4F1Y5"/>
<dbReference type="InParanoid" id="A0A5K4F1Y5"/>
<accession>A0A5K4F1Y5</accession>
<protein>
    <submittedName>
        <fullName evidence="3">DUF4456 domain-containing protein</fullName>
    </submittedName>
</protein>
<evidence type="ECO:0000256" key="1">
    <source>
        <dbReference type="SAM" id="MobiDB-lite"/>
    </source>
</evidence>
<organism evidence="2 3">
    <name type="scientific">Schistosoma mansoni</name>
    <name type="common">Blood fluke</name>
    <dbReference type="NCBI Taxonomy" id="6183"/>
    <lineage>
        <taxon>Eukaryota</taxon>
        <taxon>Metazoa</taxon>
        <taxon>Spiralia</taxon>
        <taxon>Lophotrochozoa</taxon>
        <taxon>Platyhelminthes</taxon>
        <taxon>Trematoda</taxon>
        <taxon>Digenea</taxon>
        <taxon>Strigeidida</taxon>
        <taxon>Schistosomatoidea</taxon>
        <taxon>Schistosomatidae</taxon>
        <taxon>Schistosoma</taxon>
    </lineage>
</organism>
<feature type="compositionally biased region" description="Basic and acidic residues" evidence="1">
    <location>
        <begin position="8"/>
        <end position="21"/>
    </location>
</feature>
<feature type="region of interest" description="Disordered" evidence="1">
    <location>
        <begin position="170"/>
        <end position="195"/>
    </location>
</feature>
<dbReference type="Proteomes" id="UP000008854">
    <property type="component" value="Unassembled WGS sequence"/>
</dbReference>
<reference evidence="3" key="2">
    <citation type="submission" date="2019-11" db="UniProtKB">
        <authorList>
            <consortium name="WormBaseParasite"/>
        </authorList>
    </citation>
    <scope>IDENTIFICATION</scope>
    <source>
        <strain evidence="3">Puerto Rican</strain>
    </source>
</reference>
<sequence>MNQSSNKRQSERACCKSDGKSAGRFEEIERKIEKIEEKLSFESNKQTETELTLRKLIDQVELMKLNASNLMQTSKPISVKRQGCRKTSLTTFGVPYSQNGDQMSNPGAFTCSDESSSDNLPNLLKSERTPNVVYTYTDNYLKACMSNVEKKLFGKLDICLNKIQSLEAHANQNKTEDDNRPTNSEETPISQEENSSEMSVYSEYQVYFTVVAVRMSDIYMNTVNQYFNRPTSALDLRYHYFICQGLGSHIALLNVMVHVAHSLVHELVKLTPEFAAFITHVLLSSFDNVTLEEHKRRLEEMEKLVKHFDSPIVNETIKSVLSSDIKSRHQQNRQLQKLYNRIIEKFLGIIDKWQPNLNNLEINSNSDTGDLNGSNRSVNESESNNSKLSQLLLLLHKDIIHLQTKLENQPIKYDETSIVKNAQKPLDFRTLAESILVVKINLELKINKLESQLNLERDKIHTEVGKLKEICDRFKTRGDT</sequence>
<feature type="region of interest" description="Disordered" evidence="1">
    <location>
        <begin position="364"/>
        <end position="383"/>
    </location>
</feature>